<evidence type="ECO:0000256" key="14">
    <source>
        <dbReference type="PIRSR" id="PIRSR000192-5"/>
    </source>
</evidence>
<keyword evidence="3 10" id="KW-0813">Transport</keyword>
<comment type="similarity">
    <text evidence="2 10">Belongs to the aromatic amine dehydrogenase light chain family.</text>
</comment>
<keyword evidence="7 10" id="KW-0249">Electron transport</keyword>
<evidence type="ECO:0000256" key="11">
    <source>
        <dbReference type="PIRSR" id="PIRSR000192-1"/>
    </source>
</evidence>
<evidence type="ECO:0000256" key="7">
    <source>
        <dbReference type="ARBA" id="ARBA00022982"/>
    </source>
</evidence>
<feature type="disulfide bond" evidence="13">
    <location>
        <begin position="79"/>
        <end position="123"/>
    </location>
</feature>
<evidence type="ECO:0000256" key="5">
    <source>
        <dbReference type="ARBA" id="ARBA00022729"/>
    </source>
</evidence>
<dbReference type="InterPro" id="IPR006311">
    <property type="entry name" value="TAT_signal"/>
</dbReference>
<sequence>MKFLDQLFEQRSRQLAQHSSRRGMLKGLGALLVGGASIPLLPVARAAAQSPGRPVEEGDPSSCDYWRYCAIDGFLCDCCGGTANTCPPGTEMSPVTWIGTCHNPADGRNYVISYNDCCGKSSCGACLCMRDEGDRPIYRPDKTNDINWCLGTSSAAYHCSTAIVVGLAFEE</sequence>
<evidence type="ECO:0000256" key="2">
    <source>
        <dbReference type="ARBA" id="ARBA00010711"/>
    </source>
</evidence>
<dbReference type="OrthoDB" id="7628766at2"/>
<evidence type="ECO:0000256" key="1">
    <source>
        <dbReference type="ARBA" id="ARBA00004418"/>
    </source>
</evidence>
<keyword evidence="5" id="KW-0732">Signal</keyword>
<feature type="disulfide bond" evidence="13">
    <location>
        <begin position="118"/>
        <end position="149"/>
    </location>
</feature>
<dbReference type="EMBL" id="PKLZ01000008">
    <property type="protein sequence ID" value="PLW82416.1"/>
    <property type="molecule type" value="Genomic_DNA"/>
</dbReference>
<evidence type="ECO:0000256" key="4">
    <source>
        <dbReference type="ARBA" id="ARBA00022709"/>
    </source>
</evidence>
<keyword evidence="8 10" id="KW-0560">Oxidoreductase</keyword>
<evidence type="ECO:0000256" key="12">
    <source>
        <dbReference type="PIRSR" id="PIRSR000192-2"/>
    </source>
</evidence>
<feature type="modified residue" description="Tryptophylquinone" evidence="15">
    <location>
        <position position="97"/>
    </location>
</feature>
<feature type="disulfide bond" evidence="13">
    <location>
        <begin position="63"/>
        <end position="128"/>
    </location>
</feature>
<accession>A0A2N5Y1Z5</accession>
<proteinExistence type="inferred from homology"/>
<comment type="caution">
    <text evidence="17">The sequence shown here is derived from an EMBL/GenBank/DDBJ whole genome shotgun (WGS) entry which is preliminary data.</text>
</comment>
<evidence type="ECO:0000256" key="6">
    <source>
        <dbReference type="ARBA" id="ARBA00022764"/>
    </source>
</evidence>
<comment type="subunit">
    <text evidence="10">Heterotetramer of two light and two heavy chains.</text>
</comment>
<dbReference type="GO" id="GO:0030058">
    <property type="term" value="F:aliphatic amine dehydrogenase activity"/>
    <property type="evidence" value="ECO:0007669"/>
    <property type="project" value="UniProtKB-UniRule"/>
</dbReference>
<evidence type="ECO:0000259" key="16">
    <source>
        <dbReference type="Pfam" id="PF02975"/>
    </source>
</evidence>
<evidence type="ECO:0000313" key="17">
    <source>
        <dbReference type="EMBL" id="PLW82416.1"/>
    </source>
</evidence>
<evidence type="ECO:0000256" key="13">
    <source>
        <dbReference type="PIRSR" id="PIRSR000192-4"/>
    </source>
</evidence>
<evidence type="ECO:0000256" key="3">
    <source>
        <dbReference type="ARBA" id="ARBA00022448"/>
    </source>
</evidence>
<evidence type="ECO:0000256" key="15">
    <source>
        <dbReference type="PIRSR" id="PIRSR000192-6"/>
    </source>
</evidence>
<feature type="cross-link" description="Tryptophan tryptophylquinone (Trp-Trp)" evidence="14">
    <location>
        <begin position="97"/>
        <end position="148"/>
    </location>
</feature>
<keyword evidence="9" id="KW-1015">Disulfide bond</keyword>
<name>A0A2N5Y1Z5_9GAMM</name>
<comment type="subcellular location">
    <subcellularLocation>
        <location evidence="1 10">Periplasm</location>
    </subcellularLocation>
</comment>
<keyword evidence="18" id="KW-1185">Reference proteome</keyword>
<evidence type="ECO:0000256" key="8">
    <source>
        <dbReference type="ARBA" id="ARBA00023002"/>
    </source>
</evidence>
<dbReference type="InterPro" id="IPR013504">
    <property type="entry name" value="MADH/AADH_Ltc_C_dom"/>
</dbReference>
<dbReference type="InterPro" id="IPR036560">
    <property type="entry name" value="MADH/AADH_L_sf"/>
</dbReference>
<keyword evidence="6 10" id="KW-0574">Periplasm</keyword>
<dbReference type="Proteomes" id="UP000234845">
    <property type="component" value="Unassembled WGS sequence"/>
</dbReference>
<dbReference type="RefSeq" id="WP_101521668.1">
    <property type="nucleotide sequence ID" value="NZ_PKLZ01000008.1"/>
</dbReference>
<dbReference type="GO" id="GO:0042597">
    <property type="term" value="C:periplasmic space"/>
    <property type="evidence" value="ECO:0007669"/>
    <property type="project" value="UniProtKB-SubCell"/>
</dbReference>
<feature type="active site" description="Proton acceptor" evidence="11">
    <location>
        <position position="116"/>
    </location>
</feature>
<dbReference type="AlphaFoldDB" id="A0A2N5Y1Z5"/>
<feature type="disulfide bond" evidence="13">
    <location>
        <begin position="86"/>
        <end position="117"/>
    </location>
</feature>
<dbReference type="InterPro" id="IPR016008">
    <property type="entry name" value="Amine_DH_Ltc"/>
</dbReference>
<dbReference type="GO" id="GO:0009308">
    <property type="term" value="P:amine metabolic process"/>
    <property type="evidence" value="ECO:0007669"/>
    <property type="project" value="UniProtKB-UniRule"/>
</dbReference>
<dbReference type="SUPFAM" id="SSF57561">
    <property type="entry name" value="Methylamine dehydrogenase, L chain"/>
    <property type="match status" value="1"/>
</dbReference>
<keyword evidence="4" id="KW-0824">TTQ</keyword>
<organism evidence="17 18">
    <name type="scientific">Kineobactrum sediminis</name>
    <dbReference type="NCBI Taxonomy" id="1905677"/>
    <lineage>
        <taxon>Bacteria</taxon>
        <taxon>Pseudomonadati</taxon>
        <taxon>Pseudomonadota</taxon>
        <taxon>Gammaproteobacteria</taxon>
        <taxon>Cellvibrionales</taxon>
        <taxon>Halieaceae</taxon>
        <taxon>Kineobactrum</taxon>
    </lineage>
</organism>
<feature type="disulfide bond" evidence="13">
    <location>
        <begin position="78"/>
        <end position="126"/>
    </location>
</feature>
<feature type="binding site" evidence="12">
    <location>
        <begin position="144"/>
        <end position="146"/>
    </location>
    <ligand>
        <name>substrate</name>
    </ligand>
</feature>
<feature type="disulfide bond" evidence="13">
    <location>
        <begin position="69"/>
        <end position="101"/>
    </location>
</feature>
<evidence type="ECO:0000256" key="9">
    <source>
        <dbReference type="ARBA" id="ARBA00023157"/>
    </source>
</evidence>
<dbReference type="PIRSF" id="PIRSF000192">
    <property type="entry name" value="Amine_dh_beta"/>
    <property type="match status" value="1"/>
</dbReference>
<dbReference type="Gene3D" id="2.60.30.10">
    <property type="entry name" value="Methylamine/Aralkylamine dehydrogenase light chain"/>
    <property type="match status" value="1"/>
</dbReference>
<gene>
    <name evidence="17" type="ORF">CWI75_11685</name>
</gene>
<dbReference type="Pfam" id="PF02975">
    <property type="entry name" value="Me-amine-dh_L"/>
    <property type="match status" value="1"/>
</dbReference>
<feature type="disulfide bond" evidence="13">
    <location>
        <begin position="76"/>
        <end position="159"/>
    </location>
</feature>
<dbReference type="PROSITE" id="PS51318">
    <property type="entry name" value="TAT"/>
    <property type="match status" value="1"/>
</dbReference>
<reference evidence="18" key="1">
    <citation type="submission" date="2017-11" db="EMBL/GenBank/DDBJ databases">
        <title>The draft genome sequence of Chromatocurvus sp. F02.</title>
        <authorList>
            <person name="Du Z.-J."/>
            <person name="Chang Y.-Q."/>
        </authorList>
    </citation>
    <scope>NUCLEOTIDE SEQUENCE [LARGE SCALE GENOMIC DNA]</scope>
    <source>
        <strain evidence="18">F02</strain>
    </source>
</reference>
<feature type="binding site" evidence="12">
    <location>
        <position position="72"/>
    </location>
    <ligand>
        <name>substrate</name>
    </ligand>
</feature>
<feature type="active site" description="Tryptophylquinone 6'-substrate hemiaminal intermediate" evidence="11">
    <location>
        <position position="97"/>
    </location>
</feature>
<evidence type="ECO:0000256" key="10">
    <source>
        <dbReference type="PIRNR" id="PIRNR000192"/>
    </source>
</evidence>
<evidence type="ECO:0000313" key="18">
    <source>
        <dbReference type="Proteomes" id="UP000234845"/>
    </source>
</evidence>
<feature type="domain" description="Methylamine/Aralkylamine dehydrogenase light chain C-terminal" evidence="16">
    <location>
        <begin position="57"/>
        <end position="166"/>
    </location>
</feature>
<protein>
    <submittedName>
        <fullName evidence="17">Methylamine dehydrogenase (Amicyanin) light chain</fullName>
    </submittedName>
</protein>